<dbReference type="InterPro" id="IPR000182">
    <property type="entry name" value="GNAT_dom"/>
</dbReference>
<dbReference type="AlphaFoldDB" id="A0A1I5H2Y9"/>
<sequence>MIRLAKYEELDIILNIYAMARKYMADNGNATQWRDSYPNRELLRKDIQSKQLFVYVENNKIHGVFAFIIGPEVTYSYMESGSWKNDDPYGTIHRVASDGVVKGVFSRCLDFCKQRISNLRIDTHSDNHTMQHLIEKNGFEKCGIIYVQDGSPRIAYQYTHSY</sequence>
<evidence type="ECO:0000313" key="3">
    <source>
        <dbReference type="Proteomes" id="UP000198806"/>
    </source>
</evidence>
<proteinExistence type="predicted"/>
<evidence type="ECO:0000259" key="1">
    <source>
        <dbReference type="PROSITE" id="PS51186"/>
    </source>
</evidence>
<dbReference type="SUPFAM" id="SSF55729">
    <property type="entry name" value="Acyl-CoA N-acyltransferases (Nat)"/>
    <property type="match status" value="1"/>
</dbReference>
<evidence type="ECO:0000313" key="2">
    <source>
        <dbReference type="EMBL" id="SFO42406.1"/>
    </source>
</evidence>
<protein>
    <recommendedName>
        <fullName evidence="1">N-acetyltransferase domain-containing protein</fullName>
    </recommendedName>
</protein>
<name>A0A1I5H2Y9_9FIRM</name>
<dbReference type="Gene3D" id="3.40.630.30">
    <property type="match status" value="1"/>
</dbReference>
<organism evidence="2 3">
    <name type="scientific">Anaerocolumna aminovalerica</name>
    <dbReference type="NCBI Taxonomy" id="1527"/>
    <lineage>
        <taxon>Bacteria</taxon>
        <taxon>Bacillati</taxon>
        <taxon>Bacillota</taxon>
        <taxon>Clostridia</taxon>
        <taxon>Lachnospirales</taxon>
        <taxon>Lachnospiraceae</taxon>
        <taxon>Anaerocolumna</taxon>
    </lineage>
</organism>
<dbReference type="OrthoDB" id="9796381at2"/>
<dbReference type="PROSITE" id="PS51186">
    <property type="entry name" value="GNAT"/>
    <property type="match status" value="1"/>
</dbReference>
<dbReference type="EMBL" id="FOWD01000025">
    <property type="protein sequence ID" value="SFO42406.1"/>
    <property type="molecule type" value="Genomic_DNA"/>
</dbReference>
<dbReference type="GO" id="GO:0016747">
    <property type="term" value="F:acyltransferase activity, transferring groups other than amino-acyl groups"/>
    <property type="evidence" value="ECO:0007669"/>
    <property type="project" value="InterPro"/>
</dbReference>
<feature type="domain" description="N-acetyltransferase" evidence="1">
    <location>
        <begin position="1"/>
        <end position="162"/>
    </location>
</feature>
<gene>
    <name evidence="2" type="ORF">SAMN04489757_1252</name>
</gene>
<dbReference type="Proteomes" id="UP000198806">
    <property type="component" value="Unassembled WGS sequence"/>
</dbReference>
<dbReference type="InterPro" id="IPR016181">
    <property type="entry name" value="Acyl_CoA_acyltransferase"/>
</dbReference>
<accession>A0A1I5H2Y9</accession>
<reference evidence="2 3" key="1">
    <citation type="submission" date="2016-10" db="EMBL/GenBank/DDBJ databases">
        <authorList>
            <person name="de Groot N.N."/>
        </authorList>
    </citation>
    <scope>NUCLEOTIDE SEQUENCE [LARGE SCALE GENOMIC DNA]</scope>
    <source>
        <strain evidence="2 3">DSM 1283</strain>
    </source>
</reference>
<keyword evidence="3" id="KW-1185">Reference proteome</keyword>
<dbReference type="STRING" id="1527.SAMN04489757_1252"/>
<dbReference type="RefSeq" id="WP_091687421.1">
    <property type="nucleotide sequence ID" value="NZ_BAABFM010000082.1"/>
</dbReference>